<comment type="caution">
    <text evidence="1">The sequence shown here is derived from an EMBL/GenBank/DDBJ whole genome shotgun (WGS) entry which is preliminary data.</text>
</comment>
<evidence type="ECO:0000313" key="1">
    <source>
        <dbReference type="EMBL" id="MFC6019922.1"/>
    </source>
</evidence>
<name>A0ABW1KDR3_9ACTN</name>
<accession>A0ABW1KDR3</accession>
<protein>
    <submittedName>
        <fullName evidence="1">Uncharacterized protein</fullName>
    </submittedName>
</protein>
<sequence>MVKEMLGVADIAVMFNVEPKTVSMWRLRYADFPEPDVTVGGMAGWDPGRAEELRVWESRRPGQGRRAMLTAHVQETVRRTFIFRFLRPDDLTSAPIDFPGIRYEDGRLAEGMQAKAAEHLIGALRDQGCEIVFRDPATDARQAMQRVLWDRWTAAEVGEDEFVGQLFDDRGRIYHGCTAFDAAAYTLQRLAALGGEIRSMLGESQQGRGRRQR</sequence>
<organism evidence="1 2">
    <name type="scientific">Plantactinospora solaniradicis</name>
    <dbReference type="NCBI Taxonomy" id="1723736"/>
    <lineage>
        <taxon>Bacteria</taxon>
        <taxon>Bacillati</taxon>
        <taxon>Actinomycetota</taxon>
        <taxon>Actinomycetes</taxon>
        <taxon>Micromonosporales</taxon>
        <taxon>Micromonosporaceae</taxon>
        <taxon>Plantactinospora</taxon>
    </lineage>
</organism>
<dbReference type="RefSeq" id="WP_377426444.1">
    <property type="nucleotide sequence ID" value="NZ_JBHSPR010000023.1"/>
</dbReference>
<evidence type="ECO:0000313" key="2">
    <source>
        <dbReference type="Proteomes" id="UP001596203"/>
    </source>
</evidence>
<gene>
    <name evidence="1" type="ORF">ACFP2T_27455</name>
</gene>
<proteinExistence type="predicted"/>
<dbReference type="EMBL" id="JBHSPR010000023">
    <property type="protein sequence ID" value="MFC6019922.1"/>
    <property type="molecule type" value="Genomic_DNA"/>
</dbReference>
<reference evidence="2" key="1">
    <citation type="journal article" date="2019" name="Int. J. Syst. Evol. Microbiol.">
        <title>The Global Catalogue of Microorganisms (GCM) 10K type strain sequencing project: providing services to taxonomists for standard genome sequencing and annotation.</title>
        <authorList>
            <consortium name="The Broad Institute Genomics Platform"/>
            <consortium name="The Broad Institute Genome Sequencing Center for Infectious Disease"/>
            <person name="Wu L."/>
            <person name="Ma J."/>
        </authorList>
    </citation>
    <scope>NUCLEOTIDE SEQUENCE [LARGE SCALE GENOMIC DNA]</scope>
    <source>
        <strain evidence="2">ZS-35-S2</strain>
    </source>
</reference>
<keyword evidence="2" id="KW-1185">Reference proteome</keyword>
<dbReference type="Proteomes" id="UP001596203">
    <property type="component" value="Unassembled WGS sequence"/>
</dbReference>